<dbReference type="AlphaFoldDB" id="A0AAV5TJA0"/>
<evidence type="ECO:0000313" key="2">
    <source>
        <dbReference type="Proteomes" id="UP001432027"/>
    </source>
</evidence>
<sequence>ADKNKKISDCTCKSPYCTCFDDCSSGPTCNSVKTTDKCNRCKPFPCPNTNYTCTPYLNGYNFDCSAGYTGYSCEYLTGGHCFS</sequence>
<evidence type="ECO:0000313" key="1">
    <source>
        <dbReference type="EMBL" id="GMS94371.1"/>
    </source>
</evidence>
<proteinExistence type="predicted"/>
<name>A0AAV5TJA0_9BILA</name>
<accession>A0AAV5TJA0</accession>
<feature type="non-terminal residue" evidence="1">
    <location>
        <position position="1"/>
    </location>
</feature>
<dbReference type="EMBL" id="BTSX01000004">
    <property type="protein sequence ID" value="GMS94371.1"/>
    <property type="molecule type" value="Genomic_DNA"/>
</dbReference>
<organism evidence="1 2">
    <name type="scientific">Pristionchus entomophagus</name>
    <dbReference type="NCBI Taxonomy" id="358040"/>
    <lineage>
        <taxon>Eukaryota</taxon>
        <taxon>Metazoa</taxon>
        <taxon>Ecdysozoa</taxon>
        <taxon>Nematoda</taxon>
        <taxon>Chromadorea</taxon>
        <taxon>Rhabditida</taxon>
        <taxon>Rhabditina</taxon>
        <taxon>Diplogasteromorpha</taxon>
        <taxon>Diplogasteroidea</taxon>
        <taxon>Neodiplogasteridae</taxon>
        <taxon>Pristionchus</taxon>
    </lineage>
</organism>
<protein>
    <recommendedName>
        <fullName evidence="3">EGF-like domain-containing protein</fullName>
    </recommendedName>
</protein>
<evidence type="ECO:0008006" key="3">
    <source>
        <dbReference type="Google" id="ProtNLM"/>
    </source>
</evidence>
<comment type="caution">
    <text evidence="1">The sequence shown here is derived from an EMBL/GenBank/DDBJ whole genome shotgun (WGS) entry which is preliminary data.</text>
</comment>
<reference evidence="1" key="1">
    <citation type="submission" date="2023-10" db="EMBL/GenBank/DDBJ databases">
        <title>Genome assembly of Pristionchus species.</title>
        <authorList>
            <person name="Yoshida K."/>
            <person name="Sommer R.J."/>
        </authorList>
    </citation>
    <scope>NUCLEOTIDE SEQUENCE</scope>
    <source>
        <strain evidence="1">RS0144</strain>
    </source>
</reference>
<dbReference type="Gene3D" id="2.10.25.10">
    <property type="entry name" value="Laminin"/>
    <property type="match status" value="1"/>
</dbReference>
<feature type="non-terminal residue" evidence="1">
    <location>
        <position position="83"/>
    </location>
</feature>
<keyword evidence="2" id="KW-1185">Reference proteome</keyword>
<gene>
    <name evidence="1" type="ORF">PENTCL1PPCAC_16546</name>
</gene>
<dbReference type="Proteomes" id="UP001432027">
    <property type="component" value="Unassembled WGS sequence"/>
</dbReference>